<dbReference type="Gene3D" id="1.10.287.1490">
    <property type="match status" value="1"/>
</dbReference>
<feature type="coiled-coil region" evidence="1">
    <location>
        <begin position="68"/>
        <end position="194"/>
    </location>
</feature>
<evidence type="ECO:0000313" key="4">
    <source>
        <dbReference type="EMBL" id="VUZ49652.1"/>
    </source>
</evidence>
<feature type="coiled-coil region" evidence="1">
    <location>
        <begin position="909"/>
        <end position="1217"/>
    </location>
</feature>
<feature type="region of interest" description="Disordered" evidence="2">
    <location>
        <begin position="1346"/>
        <end position="1366"/>
    </location>
</feature>
<accession>A0A564YQS3</accession>
<dbReference type="Pfam" id="PF19012">
    <property type="entry name" value="DUF5741"/>
    <property type="match status" value="1"/>
</dbReference>
<feature type="coiled-coil region" evidence="1">
    <location>
        <begin position="1292"/>
        <end position="1333"/>
    </location>
</feature>
<evidence type="ECO:0000256" key="2">
    <source>
        <dbReference type="SAM" id="MobiDB-lite"/>
    </source>
</evidence>
<feature type="compositionally biased region" description="Low complexity" evidence="2">
    <location>
        <begin position="1557"/>
        <end position="1578"/>
    </location>
</feature>
<dbReference type="Gene3D" id="6.10.250.1080">
    <property type="match status" value="1"/>
</dbReference>
<dbReference type="PANTHER" id="PTHR45615:SF80">
    <property type="entry name" value="GRIP DOMAIN-CONTAINING PROTEIN"/>
    <property type="match status" value="1"/>
</dbReference>
<keyword evidence="1" id="KW-0175">Coiled coil</keyword>
<feature type="region of interest" description="Disordered" evidence="2">
    <location>
        <begin position="534"/>
        <end position="554"/>
    </location>
</feature>
<dbReference type="InterPro" id="IPR043979">
    <property type="entry name" value="DUF5741"/>
</dbReference>
<evidence type="ECO:0000256" key="1">
    <source>
        <dbReference type="SAM" id="Coils"/>
    </source>
</evidence>
<feature type="domain" description="DUF5741" evidence="3">
    <location>
        <begin position="1255"/>
        <end position="1333"/>
    </location>
</feature>
<sequence>MAEGDSKNLDESVSFLVNPIRTEMLDDSFRNVKFVSDDSESLSRLRIDNFNLRLLCHKYEEVFNKGQVKNMGLRMYEAEQNIENLRHQLGNASEVISSLKYENEGLKRDNEEWSQKFESSDFEWRRKYDLLFFEFQELQSSQRKVENRCETVECESSRLENIKNAEIATLQQKLNSAGSQIAVLEAELAELRSKGNVSNFHDDKENSSVLNFSTLLDPLSSPIKNNNLTLQRRYSAAQEVLKSLRSNCDSLSTDLSICKQELSVSESKLRLILEQYEEEKSAHLKDLEQRDELERKLHDRIADLVSECHQTAERNDELSGKVKQLKESEARLREAHIIEVKKLNRLLVDRERALLELYTPDTPTETNGPHLDDTEPTAEVTQYHHELDSSIFNSIVDASVASAPRKEGTTQSEAMSVEMTKLQHEVALLRSKLVAQVKTNTRLKAAFNALSESNPPPLKAVATTNPANLSVLNNPCILEDTGNISQANDSFVCLLNSNKRVSQTLDKTLYELRSALSKVEAELSAGLLEVSQIGEEPKHKEDGVGLHDTTSASGMKSDRLRDVYSLIKGLVEQFDNLRTFRNSFHETVNRSVLATSLCLETSSRYAVPRADHQTSRQTSFVNSARRENRDPSALEPFEHERTEPAEKSVAEKGDDEELSVSQMSHNNTTFHLLREHFNDNTMEDLSMTNSMSFTASQRSHALDITGLEMHSQNIFDRVAHAVAGIQEALDAWSLDAATELLAAISVNADGISRPPISSHGVTEDAGANLDTLLNLVVRFVEVLSKTKSVEVAAESTAAFSDWCDLVHRWFELFIDTLQGRKDSANLTEVGSQLSLLELQFNEEFVMTAAVTQHPVTLSRQNATLQISDITEPPTVSLYENGDDASSRCEQLTSTIEKLKADLSLNVRELTDKEATVVDLESKVRDLETKLAEAFSIARTKESKIEALEMEVANMESKVQDLERQLNEAFSITRAKEFKIEVLEAELPQMETKLQELELEWNEALSKAQVKEKRVEELETEVDESKTRLQRMDAQLAETLLSIRIKEAKVAEMEAVVKDKESKLATMKEQLAETETRLTQKEARVTELKVAANELRGIYDDLENQLNKANKDVEDWKAKSERLEDLLAESIERETGFSLQLRQALDEVSNLNEQRSALETQLKEKLEEHHAKMQSTRIKYESLLEVAKSRCAEMAEQCQRLQAERDNLCDDLEMSKEEKLMLQTDLTMARMVSADAQINLAVYLEDGPIGDKEDLEAIRQKARKYPQLKALAFSLKDKLERRAGLLHDSTKENTRLKMIVSDHEKRVKELVNELERLREQILVKNEAIKKLENLVRLSATDLPISTLSERPDEISPTENPRGASFRSPNLFNSAVTVDLVDGGILNNNLPEHLNGVNSLMADIGATVREISGCLEAVTAEGGRQHDDNTSASFAAQISSLSTDTPSSLTVSFGGTLSSPAQDVNTSSHLPDRLNHLVHKLSIFWSAMAQELQTLISTVQSTTANVGQCGCEDHLRARKLVRRSVEALGNLSSRYPENRLFTHVLAALNEALELLRRQSPSSSSSSSSLASSRGSLSSSRGQEQKEILGTAPPTTGTTSSCSCSCRRRCSRMAASVQELTNMLNTTATALTKGRAAAFDRGDIEQAYYTSQGSPEHSLSN</sequence>
<evidence type="ECO:0000313" key="5">
    <source>
        <dbReference type="Proteomes" id="UP000321570"/>
    </source>
</evidence>
<feature type="coiled-coil region" evidence="1">
    <location>
        <begin position="227"/>
        <end position="335"/>
    </location>
</feature>
<dbReference type="SUPFAM" id="SSF57997">
    <property type="entry name" value="Tropomyosin"/>
    <property type="match status" value="1"/>
</dbReference>
<protein>
    <recommendedName>
        <fullName evidence="3">DUF5741 domain-containing protein</fullName>
    </recommendedName>
</protein>
<name>A0A564YQS3_HYMDI</name>
<proteinExistence type="predicted"/>
<organism evidence="4 5">
    <name type="scientific">Hymenolepis diminuta</name>
    <name type="common">Rat tapeworm</name>
    <dbReference type="NCBI Taxonomy" id="6216"/>
    <lineage>
        <taxon>Eukaryota</taxon>
        <taxon>Metazoa</taxon>
        <taxon>Spiralia</taxon>
        <taxon>Lophotrochozoa</taxon>
        <taxon>Platyhelminthes</taxon>
        <taxon>Cestoda</taxon>
        <taxon>Eucestoda</taxon>
        <taxon>Cyclophyllidea</taxon>
        <taxon>Hymenolepididae</taxon>
        <taxon>Hymenolepis</taxon>
    </lineage>
</organism>
<reference evidence="4 5" key="1">
    <citation type="submission" date="2019-07" db="EMBL/GenBank/DDBJ databases">
        <authorList>
            <person name="Jastrzebski P J."/>
            <person name="Paukszto L."/>
            <person name="Jastrzebski P J."/>
        </authorList>
    </citation>
    <scope>NUCLEOTIDE SEQUENCE [LARGE SCALE GENOMIC DNA]</scope>
    <source>
        <strain evidence="4 5">WMS-il1</strain>
    </source>
</reference>
<evidence type="ECO:0000259" key="3">
    <source>
        <dbReference type="Pfam" id="PF19012"/>
    </source>
</evidence>
<dbReference type="PANTHER" id="PTHR45615">
    <property type="entry name" value="MYOSIN HEAVY CHAIN, NON-MUSCLE"/>
    <property type="match status" value="1"/>
</dbReference>
<feature type="region of interest" description="Disordered" evidence="2">
    <location>
        <begin position="608"/>
        <end position="655"/>
    </location>
</feature>
<dbReference type="EMBL" id="CABIJS010000333">
    <property type="protein sequence ID" value="VUZ49652.1"/>
    <property type="molecule type" value="Genomic_DNA"/>
</dbReference>
<feature type="compositionally biased region" description="Basic and acidic residues" evidence="2">
    <location>
        <begin position="624"/>
        <end position="652"/>
    </location>
</feature>
<gene>
    <name evidence="4" type="ORF">WMSIL1_LOCUS8853</name>
</gene>
<dbReference type="Proteomes" id="UP000321570">
    <property type="component" value="Unassembled WGS sequence"/>
</dbReference>
<dbReference type="Gene3D" id="1.20.5.340">
    <property type="match status" value="1"/>
</dbReference>
<feature type="region of interest" description="Disordered" evidence="2">
    <location>
        <begin position="1557"/>
        <end position="1601"/>
    </location>
</feature>
<keyword evidence="5" id="KW-1185">Reference proteome</keyword>
<feature type="compositionally biased region" description="Basic and acidic residues" evidence="2">
    <location>
        <begin position="535"/>
        <end position="545"/>
    </location>
</feature>